<keyword evidence="3" id="KW-1185">Reference proteome</keyword>
<evidence type="ECO:0000313" key="2">
    <source>
        <dbReference type="EMBL" id="MCD7139531.1"/>
    </source>
</evidence>
<comment type="caution">
    <text evidence="2">The sequence shown here is derived from an EMBL/GenBank/DDBJ whole genome shotgun (WGS) entry which is preliminary data.</text>
</comment>
<feature type="region of interest" description="Disordered" evidence="1">
    <location>
        <begin position="133"/>
        <end position="154"/>
    </location>
</feature>
<protein>
    <submittedName>
        <fullName evidence="2">Uncharacterized protein</fullName>
    </submittedName>
</protein>
<evidence type="ECO:0000256" key="1">
    <source>
        <dbReference type="SAM" id="MobiDB-lite"/>
    </source>
</evidence>
<sequence length="154" mass="17493">MSEIIFDNQIASFFPVDNNSEKTFYFKYDNLPTFTQITFDLAITAFNPNIPYQLHLTINKNNFNQGSQIINMYLQTNPMTIKTDPNDALDGGLNSANFSLTTPEFNVTNGTHVYLAKLELLDMDGRKLNSNKTWFTTGQKDPNPPTQLKEGLNQ</sequence>
<gene>
    <name evidence="2" type="ORF">LTY59_10000</name>
</gene>
<accession>A0ABS8RGW4</accession>
<dbReference type="RefSeq" id="WP_231796072.1">
    <property type="nucleotide sequence ID" value="NZ_JAJPDJ010000073.1"/>
</dbReference>
<name>A0ABS8RGW4_9LACO</name>
<dbReference type="EMBL" id="JAJPDJ010000073">
    <property type="protein sequence ID" value="MCD7139531.1"/>
    <property type="molecule type" value="Genomic_DNA"/>
</dbReference>
<reference evidence="2 3" key="1">
    <citation type="submission" date="2021-12" db="EMBL/GenBank/DDBJ databases">
        <title>A phylogenomic analysis of Limosilactobacillus reuteri reveals ancient and stable evolutionary relationships with rodents and birds and zoonotic transmission to humans.</title>
        <authorList>
            <person name="Li F."/>
            <person name="Li X."/>
            <person name="Cheng C."/>
            <person name="Tollenaar S."/>
            <person name="Zhang J.S."/>
            <person name="Simpson D."/>
            <person name="Tasseva G."/>
            <person name="Perez-Munoz M.E."/>
            <person name="Frese S."/>
            <person name="Gaenzle M.G."/>
            <person name="Walter J."/>
            <person name="Zheng J."/>
        </authorList>
    </citation>
    <scope>NUCLEOTIDE SEQUENCE [LARGE SCALE GENOMIC DNA]</scope>
    <source>
        <strain evidence="2 3">WF-AF5-A</strain>
    </source>
</reference>
<evidence type="ECO:0000313" key="3">
    <source>
        <dbReference type="Proteomes" id="UP001200032"/>
    </source>
</evidence>
<organism evidence="2 3">
    <name type="scientific">Limosilactobacillus balticus</name>
    <dbReference type="NCBI Taxonomy" id="2759747"/>
    <lineage>
        <taxon>Bacteria</taxon>
        <taxon>Bacillati</taxon>
        <taxon>Bacillota</taxon>
        <taxon>Bacilli</taxon>
        <taxon>Lactobacillales</taxon>
        <taxon>Lactobacillaceae</taxon>
        <taxon>Limosilactobacillus</taxon>
    </lineage>
</organism>
<proteinExistence type="predicted"/>
<dbReference type="Proteomes" id="UP001200032">
    <property type="component" value="Unassembled WGS sequence"/>
</dbReference>